<keyword evidence="8" id="KW-0539">Nucleus</keyword>
<dbReference type="InterPro" id="IPR000232">
    <property type="entry name" value="HSF_DNA-bd"/>
</dbReference>
<evidence type="ECO:0000256" key="6">
    <source>
        <dbReference type="ARBA" id="ARBA00023125"/>
    </source>
</evidence>
<dbReference type="OrthoDB" id="60033at2759"/>
<dbReference type="PRINTS" id="PR00056">
    <property type="entry name" value="HSFDOMAIN"/>
</dbReference>
<feature type="region of interest" description="Disordered" evidence="11">
    <location>
        <begin position="269"/>
        <end position="312"/>
    </location>
</feature>
<keyword evidence="4" id="KW-0805">Transcription regulation</keyword>
<proteinExistence type="inferred from homology"/>
<evidence type="ECO:0000256" key="1">
    <source>
        <dbReference type="ARBA" id="ARBA00004123"/>
    </source>
</evidence>
<organism evidence="12 13">
    <name type="scientific">Nelumbo nucifera</name>
    <name type="common">Sacred lotus</name>
    <dbReference type="NCBI Taxonomy" id="4432"/>
    <lineage>
        <taxon>Eukaryota</taxon>
        <taxon>Viridiplantae</taxon>
        <taxon>Streptophyta</taxon>
        <taxon>Embryophyta</taxon>
        <taxon>Tracheophyta</taxon>
        <taxon>Spermatophyta</taxon>
        <taxon>Magnoliopsida</taxon>
        <taxon>Proteales</taxon>
        <taxon>Nelumbonaceae</taxon>
        <taxon>Nelumbo</taxon>
    </lineage>
</organism>
<dbReference type="InterPro" id="IPR036388">
    <property type="entry name" value="WH-like_DNA-bd_sf"/>
</dbReference>
<dbReference type="KEGG" id="nnu:104595206"/>
<dbReference type="GO" id="GO:0005634">
    <property type="term" value="C:nucleus"/>
    <property type="evidence" value="ECO:0000318"/>
    <property type="project" value="GO_Central"/>
</dbReference>
<comment type="similarity">
    <text evidence="9">Belongs to the HSF family.</text>
</comment>
<dbReference type="FunFam" id="1.10.10.10:FF:000037">
    <property type="entry name" value="Heat stress transcription factor B-4"/>
    <property type="match status" value="1"/>
</dbReference>
<dbReference type="SUPFAM" id="SSF46785">
    <property type="entry name" value="Winged helix' DNA-binding domain"/>
    <property type="match status" value="1"/>
</dbReference>
<evidence type="ECO:0000256" key="11">
    <source>
        <dbReference type="SAM" id="MobiDB-lite"/>
    </source>
</evidence>
<dbReference type="GO" id="GO:0003700">
    <property type="term" value="F:DNA-binding transcription factor activity"/>
    <property type="evidence" value="ECO:0000318"/>
    <property type="project" value="GO_Central"/>
</dbReference>
<evidence type="ECO:0000256" key="3">
    <source>
        <dbReference type="ARBA" id="ARBA00022553"/>
    </source>
</evidence>
<dbReference type="RefSeq" id="XP_010254125.1">
    <property type="nucleotide sequence ID" value="XM_010255823.1"/>
</dbReference>
<dbReference type="GeneID" id="104595206"/>
<keyword evidence="12" id="KW-1185">Reference proteome</keyword>
<dbReference type="PANTHER" id="PTHR10015:SF332">
    <property type="entry name" value="HEAT STRESS TRANSCRIPTION FACTOR C-1"/>
    <property type="match status" value="1"/>
</dbReference>
<dbReference type="Pfam" id="PF00447">
    <property type="entry name" value="HSF_DNA-bind"/>
    <property type="match status" value="1"/>
</dbReference>
<dbReference type="InterPro" id="IPR036390">
    <property type="entry name" value="WH_DNA-bd_sf"/>
</dbReference>
<evidence type="ECO:0000313" key="13">
    <source>
        <dbReference type="RefSeq" id="XP_010254125.1"/>
    </source>
</evidence>
<dbReference type="GO" id="GO:0043565">
    <property type="term" value="F:sequence-specific DNA binding"/>
    <property type="evidence" value="ECO:0007669"/>
    <property type="project" value="InterPro"/>
</dbReference>
<dbReference type="eggNOG" id="KOG0627">
    <property type="taxonomic scope" value="Eukaryota"/>
</dbReference>
<evidence type="ECO:0000256" key="10">
    <source>
        <dbReference type="SAM" id="Coils"/>
    </source>
</evidence>
<dbReference type="PANTHER" id="PTHR10015">
    <property type="entry name" value="HEAT SHOCK TRANSCRIPTION FACTOR"/>
    <property type="match status" value="1"/>
</dbReference>
<name>A0A1U7ZLL2_NELNU</name>
<dbReference type="GO" id="GO:0034605">
    <property type="term" value="P:cellular response to heat"/>
    <property type="evidence" value="ECO:0000318"/>
    <property type="project" value="GO_Central"/>
</dbReference>
<gene>
    <name evidence="13" type="primary">LOC104595206</name>
</gene>
<evidence type="ECO:0000256" key="9">
    <source>
        <dbReference type="RuleBase" id="RU004020"/>
    </source>
</evidence>
<keyword evidence="3" id="KW-0597">Phosphoprotein</keyword>
<dbReference type="Gene3D" id="1.10.10.10">
    <property type="entry name" value="Winged helix-like DNA-binding domain superfamily/Winged helix DNA-binding domain"/>
    <property type="match status" value="1"/>
</dbReference>
<evidence type="ECO:0000256" key="7">
    <source>
        <dbReference type="ARBA" id="ARBA00023163"/>
    </source>
</evidence>
<keyword evidence="5" id="KW-0346">Stress response</keyword>
<accession>A0A1U7ZLL2</accession>
<dbReference type="STRING" id="4432.A0A1U7ZLL2"/>
<comment type="subunit">
    <text evidence="2">Homotrimer.</text>
</comment>
<dbReference type="SMART" id="SM00415">
    <property type="entry name" value="HSF"/>
    <property type="match status" value="1"/>
</dbReference>
<sequence>MEAFNPVAPFVLKTYQMVNDPATDSVIVWGRANNSFIVIDPIDFSQRILPAYFKHNNFSSFVRQLNTYGFRKVDPDKWEFAHELFLRGQKQLLRNIVRRKSSRNQYLMNQPKQENGEEREEEEEILMMEIGRLKQEQKAIEEELQGMNRRLQVTERRPQQLLAFLFKVVEDPDLIGRIMQEKDTAKLVEAKKKRLISSAPSSSSAPTKTKMKKIEEVVQHGKAATPVPLQGVGYCPWTTSNTWPWLTGGPYLSQTPIVTPSSFTLTGVSSPSASGSATATAMNSYQTDDSREYSDQMGSLPEMEGSVQKPPPYPFSLFGGGF</sequence>
<dbReference type="OMA" id="NEQVGYF"/>
<evidence type="ECO:0000256" key="8">
    <source>
        <dbReference type="ARBA" id="ARBA00023242"/>
    </source>
</evidence>
<keyword evidence="6" id="KW-0238">DNA-binding</keyword>
<evidence type="ECO:0000256" key="5">
    <source>
        <dbReference type="ARBA" id="ARBA00023016"/>
    </source>
</evidence>
<keyword evidence="10" id="KW-0175">Coiled coil</keyword>
<keyword evidence="7" id="KW-0804">Transcription</keyword>
<dbReference type="PROSITE" id="PS00434">
    <property type="entry name" value="HSF_DOMAIN"/>
    <property type="match status" value="1"/>
</dbReference>
<evidence type="ECO:0000256" key="2">
    <source>
        <dbReference type="ARBA" id="ARBA00011233"/>
    </source>
</evidence>
<feature type="compositionally biased region" description="Low complexity" evidence="11">
    <location>
        <begin position="269"/>
        <end position="281"/>
    </location>
</feature>
<reference evidence="13" key="1">
    <citation type="submission" date="2025-08" db="UniProtKB">
        <authorList>
            <consortium name="RefSeq"/>
        </authorList>
    </citation>
    <scope>IDENTIFICATION</scope>
</reference>
<dbReference type="FunCoup" id="A0A1U7ZLL2">
    <property type="interactions" value="18"/>
</dbReference>
<evidence type="ECO:0000256" key="4">
    <source>
        <dbReference type="ARBA" id="ARBA00023015"/>
    </source>
</evidence>
<dbReference type="AlphaFoldDB" id="A0A1U7ZLL2"/>
<dbReference type="Proteomes" id="UP000189703">
    <property type="component" value="Unplaced"/>
</dbReference>
<feature type="coiled-coil region" evidence="10">
    <location>
        <begin position="123"/>
        <end position="157"/>
    </location>
</feature>
<protein>
    <submittedName>
        <fullName evidence="13">Heat stress transcription factor C-1</fullName>
    </submittedName>
</protein>
<comment type="subcellular location">
    <subcellularLocation>
        <location evidence="1">Nucleus</location>
    </subcellularLocation>
</comment>
<evidence type="ECO:0000313" key="12">
    <source>
        <dbReference type="Proteomes" id="UP000189703"/>
    </source>
</evidence>